<keyword evidence="5" id="KW-0812">Transmembrane</keyword>
<comment type="caution">
    <text evidence="12">The sequence shown here is derived from an EMBL/GenBank/DDBJ whole genome shotgun (WGS) entry which is preliminary data.</text>
</comment>
<dbReference type="Pfam" id="PF03901">
    <property type="entry name" value="Glyco_transf_22"/>
    <property type="match status" value="2"/>
</dbReference>
<reference evidence="12" key="1">
    <citation type="submission" date="2016-04" db="EMBL/GenBank/DDBJ databases">
        <authorList>
            <person name="Nguyen H.D."/>
            <person name="Samba Siva P."/>
            <person name="Cullis J."/>
            <person name="Levesque C.A."/>
            <person name="Hambleton S."/>
        </authorList>
    </citation>
    <scope>NUCLEOTIDE SEQUENCE</scope>
    <source>
        <strain evidence="12">DAOMC 236422</strain>
    </source>
</reference>
<comment type="subcellular location">
    <subcellularLocation>
        <location evidence="1 10">Endoplasmic reticulum membrane</location>
        <topology evidence="1 10">Multi-pass membrane protein</topology>
    </subcellularLocation>
</comment>
<evidence type="ECO:0000256" key="10">
    <source>
        <dbReference type="RuleBase" id="RU363075"/>
    </source>
</evidence>
<accession>A0A8X7N5S4</accession>
<name>A0A8X7N5S4_9BASI</name>
<evidence type="ECO:0000256" key="4">
    <source>
        <dbReference type="ARBA" id="ARBA00022679"/>
    </source>
</evidence>
<feature type="chain" id="PRO_5036443822" description="Mannosyltransferase" evidence="11">
    <location>
        <begin position="18"/>
        <end position="638"/>
    </location>
</feature>
<proteinExistence type="inferred from homology"/>
<organism evidence="12 13">
    <name type="scientific">Tilletia walkeri</name>
    <dbReference type="NCBI Taxonomy" id="117179"/>
    <lineage>
        <taxon>Eukaryota</taxon>
        <taxon>Fungi</taxon>
        <taxon>Dikarya</taxon>
        <taxon>Basidiomycota</taxon>
        <taxon>Ustilaginomycotina</taxon>
        <taxon>Exobasidiomycetes</taxon>
        <taxon>Tilletiales</taxon>
        <taxon>Tilletiaceae</taxon>
        <taxon>Tilletia</taxon>
    </lineage>
</organism>
<dbReference type="EC" id="2.4.1.-" evidence="10"/>
<sequence length="638" mass="72264">MELLLLLIFRLFNAALTQTYFQPDEFWQSLEVAHRLVFGYGYTTWEWRDGRSLLLSSSDSASGWWDSVVVGSPVRSVAYPSLFVPVYWSLKVLNLDDTFLLTLLPRLVQAVFAALGDWYAFRLARKTTSERTAWIFLVLTWTSPYALHTATRTFSNSLEASLTSAALFYWPTPSSNLNLGPSLLFIGLTFMIRPTSAILWSFLGLDLLLRQSPRSALKILTQCTLALSISLLFQIVLDSSFFGRLTITPLSFLAVNVLGKSPISLFYGQSAMHYYFSQGIPVICTLLTPWSLIGWISTLSLTSTTKNEDIRDAPTLRLLSRAALWVTLCMSALGHKEWRFLQQLGPLWILFAAVVLTQRRKERQEIELKRSDERSSDVRGREEESVLGRVRTAWKDIWLGGTTSSTNGRTSSRKSTLSLWSQTILDYLPPLPYLLYAQLPLTAYLLLAHGRGQTQIMRVLHDEGSKLKSVGLLMPCHSTPWQAWMHLPALEGAGIGGSGDGGLAWFLSCEPPLQNEDLKTYRDQTRIFYEDPFAYLQSRFPSTVDPTFPPSPYPKPKMTDGSQNWTHSWPSHLVIFETLLDHRSRSEEGEEKVGDLLREKGYATSKRLWNGFGSDDENRWGDVLVLEWQGLKGSARRK</sequence>
<dbReference type="GO" id="GO:0006506">
    <property type="term" value="P:GPI anchor biosynthetic process"/>
    <property type="evidence" value="ECO:0007669"/>
    <property type="project" value="TreeGrafter"/>
</dbReference>
<dbReference type="GO" id="GO:0005789">
    <property type="term" value="C:endoplasmic reticulum membrane"/>
    <property type="evidence" value="ECO:0007669"/>
    <property type="project" value="UniProtKB-SubCell"/>
</dbReference>
<comment type="function">
    <text evidence="9">Mannosyltransferase involved in glycosylphosphatidylinositol-anchor biosynthesis. Transfers the third mannose to Man2-GlcN-acyl-PI during GPI precursor assembly.</text>
</comment>
<gene>
    <name evidence="12" type="ORF">A4X09_0g5433</name>
</gene>
<keyword evidence="8" id="KW-0472">Membrane</keyword>
<evidence type="ECO:0000313" key="12">
    <source>
        <dbReference type="EMBL" id="KAE8266912.1"/>
    </source>
</evidence>
<reference evidence="12" key="2">
    <citation type="journal article" date="2019" name="IMA Fungus">
        <title>Genome sequencing and comparison of five Tilletia species to identify candidate genes for the detection of regulated species infecting wheat.</title>
        <authorList>
            <person name="Nguyen H.D.T."/>
            <person name="Sultana T."/>
            <person name="Kesanakurti P."/>
            <person name="Hambleton S."/>
        </authorList>
    </citation>
    <scope>NUCLEOTIDE SEQUENCE</scope>
    <source>
        <strain evidence="12">DAOMC 236422</strain>
    </source>
</reference>
<keyword evidence="4" id="KW-0808">Transferase</keyword>
<evidence type="ECO:0000256" key="7">
    <source>
        <dbReference type="ARBA" id="ARBA00022989"/>
    </source>
</evidence>
<keyword evidence="13" id="KW-1185">Reference proteome</keyword>
<dbReference type="GO" id="GO:0000026">
    <property type="term" value="F:alpha-1,2-mannosyltransferase activity"/>
    <property type="evidence" value="ECO:0007669"/>
    <property type="project" value="TreeGrafter"/>
</dbReference>
<evidence type="ECO:0000256" key="5">
    <source>
        <dbReference type="ARBA" id="ARBA00022692"/>
    </source>
</evidence>
<evidence type="ECO:0000313" key="13">
    <source>
        <dbReference type="Proteomes" id="UP000078113"/>
    </source>
</evidence>
<dbReference type="InterPro" id="IPR005599">
    <property type="entry name" value="GPI_mannosylTrfase"/>
</dbReference>
<dbReference type="PANTHER" id="PTHR22760:SF4">
    <property type="entry name" value="GPI MANNOSYLTRANSFERASE 3"/>
    <property type="match status" value="1"/>
</dbReference>
<keyword evidence="7" id="KW-1133">Transmembrane helix</keyword>
<feature type="signal peptide" evidence="11">
    <location>
        <begin position="1"/>
        <end position="17"/>
    </location>
</feature>
<evidence type="ECO:0000256" key="9">
    <source>
        <dbReference type="ARBA" id="ARBA00024708"/>
    </source>
</evidence>
<evidence type="ECO:0000256" key="11">
    <source>
        <dbReference type="SAM" id="SignalP"/>
    </source>
</evidence>
<protein>
    <recommendedName>
        <fullName evidence="10">Mannosyltransferase</fullName>
        <ecNumber evidence="10">2.4.1.-</ecNumber>
    </recommendedName>
</protein>
<keyword evidence="6 10" id="KW-0256">Endoplasmic reticulum</keyword>
<dbReference type="Proteomes" id="UP000078113">
    <property type="component" value="Unassembled WGS sequence"/>
</dbReference>
<dbReference type="AlphaFoldDB" id="A0A8X7N5S4"/>
<dbReference type="PANTHER" id="PTHR22760">
    <property type="entry name" value="GLYCOSYLTRANSFERASE"/>
    <property type="match status" value="1"/>
</dbReference>
<evidence type="ECO:0000256" key="6">
    <source>
        <dbReference type="ARBA" id="ARBA00022824"/>
    </source>
</evidence>
<evidence type="ECO:0000256" key="3">
    <source>
        <dbReference type="ARBA" id="ARBA00022676"/>
    </source>
</evidence>
<keyword evidence="11" id="KW-0732">Signal</keyword>
<comment type="similarity">
    <text evidence="2">Belongs to the glycosyltransferase 22 family. PIGB subfamily.</text>
</comment>
<evidence type="ECO:0000256" key="1">
    <source>
        <dbReference type="ARBA" id="ARBA00004477"/>
    </source>
</evidence>
<evidence type="ECO:0000256" key="8">
    <source>
        <dbReference type="ARBA" id="ARBA00023136"/>
    </source>
</evidence>
<evidence type="ECO:0000256" key="2">
    <source>
        <dbReference type="ARBA" id="ARBA00006065"/>
    </source>
</evidence>
<dbReference type="EMBL" id="LWDG02000279">
    <property type="protein sequence ID" value="KAE8266912.1"/>
    <property type="molecule type" value="Genomic_DNA"/>
</dbReference>
<keyword evidence="3 10" id="KW-0328">Glycosyltransferase</keyword>